<gene>
    <name evidence="1" type="ORF">HHL08_21885</name>
</gene>
<keyword evidence="2" id="KW-1185">Reference proteome</keyword>
<dbReference type="AlphaFoldDB" id="A0A7X9WZF0"/>
<name>A0A7X9WZF0_9SPHN</name>
<dbReference type="RefSeq" id="WP_169575098.1">
    <property type="nucleotide sequence ID" value="NZ_JABBFV010000025.1"/>
</dbReference>
<accession>A0A7X9WZF0</accession>
<sequence>MNWQVKYALANIAKETRSTAEHVEGELIRIATPDQPDVSAAISAANEIGAATAASYREKYPELDFLCGYRKTCVWYGEAIQYLEDAGIGWGSLGTLGSAALDGNANSASHKVYKFADRLLRQYGQVQEVIREYDRIHRVSLKSGTSVRIGMIADYEPTAEAVRSLWDDFGPVDTVWNINPNGNPSPDAINAGQELGCEVMKWDELREYLRTA</sequence>
<dbReference type="Proteomes" id="UP000519023">
    <property type="component" value="Unassembled WGS sequence"/>
</dbReference>
<comment type="caution">
    <text evidence="1">The sequence shown here is derived from an EMBL/GenBank/DDBJ whole genome shotgun (WGS) entry which is preliminary data.</text>
</comment>
<evidence type="ECO:0000313" key="1">
    <source>
        <dbReference type="EMBL" id="NML12751.1"/>
    </source>
</evidence>
<dbReference type="EMBL" id="JABBFV010000025">
    <property type="protein sequence ID" value="NML12751.1"/>
    <property type="molecule type" value="Genomic_DNA"/>
</dbReference>
<organism evidence="1 2">
    <name type="scientific">Sphingobium psychrophilum</name>
    <dbReference type="NCBI Taxonomy" id="2728834"/>
    <lineage>
        <taxon>Bacteria</taxon>
        <taxon>Pseudomonadati</taxon>
        <taxon>Pseudomonadota</taxon>
        <taxon>Alphaproteobacteria</taxon>
        <taxon>Sphingomonadales</taxon>
        <taxon>Sphingomonadaceae</taxon>
        <taxon>Sphingobium</taxon>
    </lineage>
</organism>
<proteinExistence type="predicted"/>
<reference evidence="1 2" key="1">
    <citation type="submission" date="2020-04" db="EMBL/GenBank/DDBJ databases">
        <title>Sphingobium sp. AR-3-1 isolated from Arctic soil.</title>
        <authorList>
            <person name="Dahal R.H."/>
            <person name="Chaudhary D.K."/>
        </authorList>
    </citation>
    <scope>NUCLEOTIDE SEQUENCE [LARGE SCALE GENOMIC DNA]</scope>
    <source>
        <strain evidence="1 2">AR-3-1</strain>
    </source>
</reference>
<evidence type="ECO:0000313" key="2">
    <source>
        <dbReference type="Proteomes" id="UP000519023"/>
    </source>
</evidence>
<protein>
    <submittedName>
        <fullName evidence="1">Uncharacterized protein</fullName>
    </submittedName>
</protein>